<keyword evidence="3" id="KW-1185">Reference proteome</keyword>
<evidence type="ECO:0000256" key="1">
    <source>
        <dbReference type="SAM" id="MobiDB-lite"/>
    </source>
</evidence>
<reference evidence="2 3" key="1">
    <citation type="submission" date="2014-04" db="EMBL/GenBank/DDBJ databases">
        <authorList>
            <consortium name="DOE Joint Genome Institute"/>
            <person name="Kuo A."/>
            <person name="Ruytinx J."/>
            <person name="Rineau F."/>
            <person name="Colpaert J."/>
            <person name="Kohler A."/>
            <person name="Nagy L.G."/>
            <person name="Floudas D."/>
            <person name="Copeland A."/>
            <person name="Barry K.W."/>
            <person name="Cichocki N."/>
            <person name="Veneault-Fourrey C."/>
            <person name="LaButti K."/>
            <person name="Lindquist E.A."/>
            <person name="Lipzen A."/>
            <person name="Lundell T."/>
            <person name="Morin E."/>
            <person name="Murat C."/>
            <person name="Sun H."/>
            <person name="Tunlid A."/>
            <person name="Henrissat B."/>
            <person name="Grigoriev I.V."/>
            <person name="Hibbett D.S."/>
            <person name="Martin F."/>
            <person name="Nordberg H.P."/>
            <person name="Cantor M.N."/>
            <person name="Hua S.X."/>
        </authorList>
    </citation>
    <scope>NUCLEOTIDE SEQUENCE [LARGE SCALE GENOMIC DNA]</scope>
    <source>
        <strain evidence="2 3">UH-Slu-Lm8-n1</strain>
    </source>
</reference>
<evidence type="ECO:0000313" key="3">
    <source>
        <dbReference type="Proteomes" id="UP000054485"/>
    </source>
</evidence>
<dbReference type="OrthoDB" id="2855464at2759"/>
<name>A0A0D0BCV6_9AGAM</name>
<accession>A0A0D0BCV6</accession>
<gene>
    <name evidence="2" type="ORF">CY34DRAFT_8836</name>
</gene>
<sequence length="231" mass="26140">MHSTDNDCAASQDNTITQTTAQTRTLMCSRARCPVVFVYDVATDWPTVSCLVNDHSVVCKDRFYRPANSPPQFDTHGAQHALCPPRLIPASGGIHGGNRDEVIADGSRERKNEDERKRGLDNDEYAEDVQPKFIKCRGCHKTIKLDNRYRYYPGLWLNHRKICKGILKIKADNKLARKRERGFQLNPKGHSPAASSLDASGEKSDEFEYQPRHIMGFSTSYVRGGWEGVER</sequence>
<feature type="region of interest" description="Disordered" evidence="1">
    <location>
        <begin position="182"/>
        <end position="202"/>
    </location>
</feature>
<evidence type="ECO:0000313" key="2">
    <source>
        <dbReference type="EMBL" id="KIK47624.1"/>
    </source>
</evidence>
<dbReference type="AlphaFoldDB" id="A0A0D0BCV6"/>
<dbReference type="HOGENOM" id="CLU_083407_0_0_1"/>
<dbReference type="EMBL" id="KN835145">
    <property type="protein sequence ID" value="KIK47624.1"/>
    <property type="molecule type" value="Genomic_DNA"/>
</dbReference>
<feature type="compositionally biased region" description="Basic and acidic residues" evidence="1">
    <location>
        <begin position="97"/>
        <end position="121"/>
    </location>
</feature>
<feature type="region of interest" description="Disordered" evidence="1">
    <location>
        <begin position="89"/>
        <end position="122"/>
    </location>
</feature>
<proteinExistence type="predicted"/>
<dbReference type="InParanoid" id="A0A0D0BCV6"/>
<dbReference type="Proteomes" id="UP000054485">
    <property type="component" value="Unassembled WGS sequence"/>
</dbReference>
<protein>
    <submittedName>
        <fullName evidence="2">Uncharacterized protein</fullName>
    </submittedName>
</protein>
<reference evidence="3" key="2">
    <citation type="submission" date="2015-01" db="EMBL/GenBank/DDBJ databases">
        <title>Evolutionary Origins and Diversification of the Mycorrhizal Mutualists.</title>
        <authorList>
            <consortium name="DOE Joint Genome Institute"/>
            <consortium name="Mycorrhizal Genomics Consortium"/>
            <person name="Kohler A."/>
            <person name="Kuo A."/>
            <person name="Nagy L.G."/>
            <person name="Floudas D."/>
            <person name="Copeland A."/>
            <person name="Barry K.W."/>
            <person name="Cichocki N."/>
            <person name="Veneault-Fourrey C."/>
            <person name="LaButti K."/>
            <person name="Lindquist E.A."/>
            <person name="Lipzen A."/>
            <person name="Lundell T."/>
            <person name="Morin E."/>
            <person name="Murat C."/>
            <person name="Riley R."/>
            <person name="Ohm R."/>
            <person name="Sun H."/>
            <person name="Tunlid A."/>
            <person name="Henrissat B."/>
            <person name="Grigoriev I.V."/>
            <person name="Hibbett D.S."/>
            <person name="Martin F."/>
        </authorList>
    </citation>
    <scope>NUCLEOTIDE SEQUENCE [LARGE SCALE GENOMIC DNA]</scope>
    <source>
        <strain evidence="3">UH-Slu-Lm8-n1</strain>
    </source>
</reference>
<organism evidence="2 3">
    <name type="scientific">Suillus luteus UH-Slu-Lm8-n1</name>
    <dbReference type="NCBI Taxonomy" id="930992"/>
    <lineage>
        <taxon>Eukaryota</taxon>
        <taxon>Fungi</taxon>
        <taxon>Dikarya</taxon>
        <taxon>Basidiomycota</taxon>
        <taxon>Agaricomycotina</taxon>
        <taxon>Agaricomycetes</taxon>
        <taxon>Agaricomycetidae</taxon>
        <taxon>Boletales</taxon>
        <taxon>Suillineae</taxon>
        <taxon>Suillaceae</taxon>
        <taxon>Suillus</taxon>
    </lineage>
</organism>